<dbReference type="RefSeq" id="XP_022319508.1">
    <property type="nucleotide sequence ID" value="XM_022463800.1"/>
</dbReference>
<evidence type="ECO:0000313" key="2">
    <source>
        <dbReference type="Proteomes" id="UP000694844"/>
    </source>
</evidence>
<dbReference type="KEGG" id="cvn:111122179"/>
<accession>A0A8B8CUM6</accession>
<dbReference type="SUPFAM" id="SSF47781">
    <property type="entry name" value="RuvA domain 2-like"/>
    <property type="match status" value="1"/>
</dbReference>
<gene>
    <name evidence="3" type="primary">LOC111122179</name>
</gene>
<evidence type="ECO:0000313" key="3">
    <source>
        <dbReference type="RefSeq" id="XP_022319508.1"/>
    </source>
</evidence>
<proteinExistence type="predicted"/>
<dbReference type="GeneID" id="111122179"/>
<dbReference type="GO" id="GO:0036297">
    <property type="term" value="P:interstrand cross-link repair"/>
    <property type="evidence" value="ECO:0007669"/>
    <property type="project" value="InterPro"/>
</dbReference>
<dbReference type="CDD" id="cd20076">
    <property type="entry name" value="XPF_nuclease_FAAP24"/>
    <property type="match status" value="1"/>
</dbReference>
<dbReference type="OrthoDB" id="5975714at2759"/>
<dbReference type="PANTHER" id="PTHR31786">
    <property type="entry name" value="FANCONI ANEMIA CORE COMPLEX-ASSOCIATED PROTEIN 24"/>
    <property type="match status" value="1"/>
</dbReference>
<dbReference type="InterPro" id="IPR026985">
    <property type="entry name" value="FAAP24"/>
</dbReference>
<dbReference type="Pfam" id="PF17949">
    <property type="entry name" value="PND"/>
    <property type="match status" value="1"/>
</dbReference>
<organism evidence="2 3">
    <name type="scientific">Crassostrea virginica</name>
    <name type="common">Eastern oyster</name>
    <dbReference type="NCBI Taxonomy" id="6565"/>
    <lineage>
        <taxon>Eukaryota</taxon>
        <taxon>Metazoa</taxon>
        <taxon>Spiralia</taxon>
        <taxon>Lophotrochozoa</taxon>
        <taxon>Mollusca</taxon>
        <taxon>Bivalvia</taxon>
        <taxon>Autobranchia</taxon>
        <taxon>Pteriomorphia</taxon>
        <taxon>Ostreida</taxon>
        <taxon>Ostreoidea</taxon>
        <taxon>Ostreidae</taxon>
        <taxon>Crassostrea</taxon>
    </lineage>
</organism>
<dbReference type="PANTHER" id="PTHR31786:SF2">
    <property type="entry name" value="FANCONI ANEMIA CORE COMPLEX-ASSOCIATED PROTEIN 24"/>
    <property type="match status" value="1"/>
</dbReference>
<name>A0A8B8CUM6_CRAVI</name>
<dbReference type="Proteomes" id="UP000694844">
    <property type="component" value="Chromosome 2"/>
</dbReference>
<evidence type="ECO:0000259" key="1">
    <source>
        <dbReference type="Pfam" id="PF17949"/>
    </source>
</evidence>
<dbReference type="InterPro" id="IPR040646">
    <property type="entry name" value="PND"/>
</dbReference>
<dbReference type="AlphaFoldDB" id="A0A8B8CUM6"/>
<dbReference type="InterPro" id="IPR010994">
    <property type="entry name" value="RuvA_2-like"/>
</dbReference>
<sequence>MEGIDNADELDLSSLVEKTHNINVPIGHIIASQKWKNSELHHALQSNVQVLFDDNLGVVDFFPSSKLGIVYISEPELVTFSGQKKKLAKLRKANRVQAVVLAERTATSGQYFPEVQKFCLMDLGFSIIPVPSQREAASILAQMVVSESHLNANPFLRRRTCHVDETLLTTMKSIPGLGGVKARSLLEQFGSIENICRASHQDLSKTLGKAGAASVLKFLQRD</sequence>
<protein>
    <submittedName>
        <fullName evidence="3">Fanconi anemia core complex-associated protein 24-like</fullName>
    </submittedName>
</protein>
<feature type="domain" description="Fanconi anemia core complex-associated protein 24 pseudonuclease" evidence="1">
    <location>
        <begin position="21"/>
        <end position="144"/>
    </location>
</feature>
<dbReference type="GO" id="GO:0043240">
    <property type="term" value="C:Fanconi anaemia nuclear complex"/>
    <property type="evidence" value="ECO:0007669"/>
    <property type="project" value="InterPro"/>
</dbReference>
<keyword evidence="2" id="KW-1185">Reference proteome</keyword>
<dbReference type="Pfam" id="PF14520">
    <property type="entry name" value="HHH_5"/>
    <property type="match status" value="1"/>
</dbReference>
<dbReference type="Gene3D" id="1.10.150.20">
    <property type="entry name" value="5' to 3' exonuclease, C-terminal subdomain"/>
    <property type="match status" value="1"/>
</dbReference>
<dbReference type="GO" id="GO:0003682">
    <property type="term" value="F:chromatin binding"/>
    <property type="evidence" value="ECO:0007669"/>
    <property type="project" value="TreeGrafter"/>
</dbReference>
<dbReference type="Gene3D" id="3.40.50.10130">
    <property type="match status" value="1"/>
</dbReference>
<reference evidence="3" key="1">
    <citation type="submission" date="2025-08" db="UniProtKB">
        <authorList>
            <consortium name="RefSeq"/>
        </authorList>
    </citation>
    <scope>IDENTIFICATION</scope>
    <source>
        <tissue evidence="3">Whole sample</tissue>
    </source>
</reference>